<proteinExistence type="predicted"/>
<accession>A0AC34FUZ2</accession>
<name>A0AC34FUZ2_9BILA</name>
<evidence type="ECO:0000313" key="1">
    <source>
        <dbReference type="Proteomes" id="UP000887579"/>
    </source>
</evidence>
<protein>
    <submittedName>
        <fullName evidence="2">Uncharacterized protein</fullName>
    </submittedName>
</protein>
<dbReference type="Proteomes" id="UP000887579">
    <property type="component" value="Unplaced"/>
</dbReference>
<reference evidence="2" key="1">
    <citation type="submission" date="2022-11" db="UniProtKB">
        <authorList>
            <consortium name="WormBaseParasite"/>
        </authorList>
    </citation>
    <scope>IDENTIFICATION</scope>
</reference>
<dbReference type="WBParaSite" id="ES5_v2.g21104.t1">
    <property type="protein sequence ID" value="ES5_v2.g21104.t1"/>
    <property type="gene ID" value="ES5_v2.g21104"/>
</dbReference>
<organism evidence="1 2">
    <name type="scientific">Panagrolaimus sp. ES5</name>
    <dbReference type="NCBI Taxonomy" id="591445"/>
    <lineage>
        <taxon>Eukaryota</taxon>
        <taxon>Metazoa</taxon>
        <taxon>Ecdysozoa</taxon>
        <taxon>Nematoda</taxon>
        <taxon>Chromadorea</taxon>
        <taxon>Rhabditida</taxon>
        <taxon>Tylenchina</taxon>
        <taxon>Panagrolaimomorpha</taxon>
        <taxon>Panagrolaimoidea</taxon>
        <taxon>Panagrolaimidae</taxon>
        <taxon>Panagrolaimus</taxon>
    </lineage>
</organism>
<evidence type="ECO:0000313" key="2">
    <source>
        <dbReference type="WBParaSite" id="ES5_v2.g21104.t1"/>
    </source>
</evidence>
<sequence length="281" mass="32482">MNNTSENENIGVPPNTFESASELFIMAEREDHAKFWFDNLSKLINIQFTVERPNITVNPREEIISTPPTSDLFCAISDPFEIYDQQELKPLEVSAPKNSADDVLFDIVECFVDGSKKKKLLIFTTNERKRCYEYVASNNDYQCIHHPESKIKATINDDASKSYNFDALKEHVCQPTDYSPQNYQTSLIVQSPNFKLFQRLNRGSWHPVIFVVYPTDKSLCYKYSFNVSNRVYRCIGCSNRVYRCIGCRYNNKLLSARFIQLNGNTAIELGQSEHQCEPENF</sequence>